<evidence type="ECO:0000313" key="3">
    <source>
        <dbReference type="Proteomes" id="UP001165090"/>
    </source>
</evidence>
<reference evidence="2 3" key="1">
    <citation type="journal article" date="2023" name="IScience">
        <title>Expanded male sex-determining region conserved during the evolution of homothallism in the green alga Volvox.</title>
        <authorList>
            <person name="Yamamoto K."/>
            <person name="Matsuzaki R."/>
            <person name="Mahakham W."/>
            <person name="Heman W."/>
            <person name="Sekimoto H."/>
            <person name="Kawachi M."/>
            <person name="Minakuchi Y."/>
            <person name="Toyoda A."/>
            <person name="Nozaki H."/>
        </authorList>
    </citation>
    <scope>NUCLEOTIDE SEQUENCE [LARGE SCALE GENOMIC DNA]</scope>
    <source>
        <strain evidence="2 3">NIES-4468</strain>
    </source>
</reference>
<dbReference type="EMBL" id="BSDZ01000078">
    <property type="protein sequence ID" value="GLI67582.1"/>
    <property type="molecule type" value="Genomic_DNA"/>
</dbReference>
<evidence type="ECO:0000256" key="1">
    <source>
        <dbReference type="SAM" id="MobiDB-lite"/>
    </source>
</evidence>
<keyword evidence="3" id="KW-1185">Reference proteome</keyword>
<dbReference type="Proteomes" id="UP001165090">
    <property type="component" value="Unassembled WGS sequence"/>
</dbReference>
<gene>
    <name evidence="2" type="ORF">VaNZ11_011815</name>
</gene>
<accession>A0ABQ5SE20</accession>
<organism evidence="2 3">
    <name type="scientific">Volvox africanus</name>
    <dbReference type="NCBI Taxonomy" id="51714"/>
    <lineage>
        <taxon>Eukaryota</taxon>
        <taxon>Viridiplantae</taxon>
        <taxon>Chlorophyta</taxon>
        <taxon>core chlorophytes</taxon>
        <taxon>Chlorophyceae</taxon>
        <taxon>CS clade</taxon>
        <taxon>Chlamydomonadales</taxon>
        <taxon>Volvocaceae</taxon>
        <taxon>Volvox</taxon>
    </lineage>
</organism>
<feature type="region of interest" description="Disordered" evidence="1">
    <location>
        <begin position="105"/>
        <end position="125"/>
    </location>
</feature>
<evidence type="ECO:0000313" key="2">
    <source>
        <dbReference type="EMBL" id="GLI67582.1"/>
    </source>
</evidence>
<protein>
    <submittedName>
        <fullName evidence="2">Uncharacterized protein</fullName>
    </submittedName>
</protein>
<sequence length="166" mass="18355">MWTCTWRSSVLGHWQERTRPGWSPLQRKRYRVAQLPHVRGRHGARPGGGAGPEQEEEQRQLSTCYGWWTGRRQGSEVRQGRSRRLQPKHLWAEGDSLILSLDAAKHPSRPTRPDPDGGVGGGGGDYGGCAGPASVATLSLTNTQTTTRLQIDILPVCLGEYDMGVW</sequence>
<comment type="caution">
    <text evidence="2">The sequence shown here is derived from an EMBL/GenBank/DDBJ whole genome shotgun (WGS) entry which is preliminary data.</text>
</comment>
<proteinExistence type="predicted"/>
<feature type="region of interest" description="Disordered" evidence="1">
    <location>
        <begin position="39"/>
        <end position="59"/>
    </location>
</feature>
<name>A0ABQ5SE20_9CHLO</name>